<dbReference type="InterPro" id="IPR023214">
    <property type="entry name" value="HAD_sf"/>
</dbReference>
<proteinExistence type="predicted"/>
<feature type="compositionally biased region" description="Basic and acidic residues" evidence="1">
    <location>
        <begin position="250"/>
        <end position="260"/>
    </location>
</feature>
<sequence>MAPLPSPSMHGRTGSSAWYFNRFNANATQTHESSIRQQHLSSGSMYYNTINNPTASTTRQMAKLEPYFHSLLDRSKVFEGQSLDEIALVSAARENGFTLFQRTAKYMFVKFLDKMMCYEIIAECEFTPQRKLMSILLKRNEALDSRQAAEAAMAGTNVDYHRDESTEGSPSMNGKREEHSINKSDSYGSPSPPRDGLTQAASPKGSSVPIQNDIPPKEVSHSPFHTPTRADRENEKFGAHHHQRVLSLDSDNHSSNSHDSEWEDSPPLMHRAETEAFQKGENNGDESERSVSTKEGGNNHNGGKRKTSGGRESSMYSNVDAPTVDTKSIQVPQFLQRQKQEEEEKEKNGEKKKENPKPYLLLVKGADSSMLDIVDFHTIQQNVKQKDALLDELQKTASLGLRTLLLGERYLSEEEVRAWLPIYRDAQCCMNHRSERLHEAYALLERDINLIGSTAVEDKLQEGVPETLQFLSEASMVVWMLTGDKRETAVTIAKTCGLVDTNTENEALSASSSGHLPPVDPQATSQTSKKKNSLQNNNGIPSTICHIDLADLIAEEHAFVQSQQRKKQENEAARKK</sequence>
<dbReference type="AlphaFoldDB" id="A0A7G2CQE4"/>
<protein>
    <submittedName>
        <fullName evidence="2">Uncharacterized protein</fullName>
    </submittedName>
</protein>
<keyword evidence="3" id="KW-1185">Reference proteome</keyword>
<dbReference type="PANTHER" id="PTHR24092">
    <property type="entry name" value="PROBABLE PHOSPHOLIPID-TRANSPORTING ATPASE"/>
    <property type="match status" value="1"/>
</dbReference>
<feature type="region of interest" description="Disordered" evidence="1">
    <location>
        <begin position="248"/>
        <end position="267"/>
    </location>
</feature>
<name>A0A7G2CQE4_9TRYP</name>
<dbReference type="GO" id="GO:0000166">
    <property type="term" value="F:nucleotide binding"/>
    <property type="evidence" value="ECO:0007669"/>
    <property type="project" value="InterPro"/>
</dbReference>
<dbReference type="GO" id="GO:0045332">
    <property type="term" value="P:phospholipid translocation"/>
    <property type="evidence" value="ECO:0007669"/>
    <property type="project" value="TreeGrafter"/>
</dbReference>
<dbReference type="InterPro" id="IPR036412">
    <property type="entry name" value="HAD-like_sf"/>
</dbReference>
<dbReference type="GO" id="GO:0005886">
    <property type="term" value="C:plasma membrane"/>
    <property type="evidence" value="ECO:0007669"/>
    <property type="project" value="TreeGrafter"/>
</dbReference>
<dbReference type="Proteomes" id="UP000515908">
    <property type="component" value="Chromosome 17"/>
</dbReference>
<dbReference type="PANTHER" id="PTHR24092:SF51">
    <property type="entry name" value="ATPASE, PUTATIVE-RELATED"/>
    <property type="match status" value="1"/>
</dbReference>
<reference evidence="2 3" key="1">
    <citation type="submission" date="2020-08" db="EMBL/GenBank/DDBJ databases">
        <authorList>
            <person name="Newling K."/>
            <person name="Davey J."/>
            <person name="Forrester S."/>
        </authorList>
    </citation>
    <scope>NUCLEOTIDE SEQUENCE [LARGE SCALE GENOMIC DNA]</scope>
    <source>
        <strain evidence="3">Crithidia deanei Carvalho (ATCC PRA-265)</strain>
    </source>
</reference>
<organism evidence="2 3">
    <name type="scientific">Angomonas deanei</name>
    <dbReference type="NCBI Taxonomy" id="59799"/>
    <lineage>
        <taxon>Eukaryota</taxon>
        <taxon>Discoba</taxon>
        <taxon>Euglenozoa</taxon>
        <taxon>Kinetoplastea</taxon>
        <taxon>Metakinetoplastina</taxon>
        <taxon>Trypanosomatida</taxon>
        <taxon>Trypanosomatidae</taxon>
        <taxon>Strigomonadinae</taxon>
        <taxon>Angomonas</taxon>
    </lineage>
</organism>
<feature type="compositionally biased region" description="Polar residues" evidence="1">
    <location>
        <begin position="199"/>
        <end position="210"/>
    </location>
</feature>
<dbReference type="SUPFAM" id="SSF56784">
    <property type="entry name" value="HAD-like"/>
    <property type="match status" value="1"/>
</dbReference>
<evidence type="ECO:0000313" key="3">
    <source>
        <dbReference type="Proteomes" id="UP000515908"/>
    </source>
</evidence>
<feature type="compositionally biased region" description="Polar residues" evidence="1">
    <location>
        <begin position="325"/>
        <end position="337"/>
    </location>
</feature>
<dbReference type="OrthoDB" id="377733at2759"/>
<dbReference type="GO" id="GO:0140326">
    <property type="term" value="F:ATPase-coupled intramembrane lipid transporter activity"/>
    <property type="evidence" value="ECO:0007669"/>
    <property type="project" value="TreeGrafter"/>
</dbReference>
<evidence type="ECO:0000313" key="2">
    <source>
        <dbReference type="EMBL" id="CAD2220392.1"/>
    </source>
</evidence>
<feature type="compositionally biased region" description="Basic and acidic residues" evidence="1">
    <location>
        <begin position="338"/>
        <end position="356"/>
    </location>
</feature>
<dbReference type="Gene3D" id="3.40.1110.10">
    <property type="entry name" value="Calcium-transporting ATPase, cytoplasmic domain N"/>
    <property type="match status" value="2"/>
</dbReference>
<dbReference type="EMBL" id="LR877161">
    <property type="protein sequence ID" value="CAD2220392.1"/>
    <property type="molecule type" value="Genomic_DNA"/>
</dbReference>
<feature type="compositionally biased region" description="Polar residues" evidence="1">
    <location>
        <begin position="522"/>
        <end position="537"/>
    </location>
</feature>
<evidence type="ECO:0000256" key="1">
    <source>
        <dbReference type="SAM" id="MobiDB-lite"/>
    </source>
</evidence>
<dbReference type="Gene3D" id="3.40.50.1000">
    <property type="entry name" value="HAD superfamily/HAD-like"/>
    <property type="match status" value="1"/>
</dbReference>
<accession>A0A7G2CQE4</accession>
<dbReference type="InterPro" id="IPR023299">
    <property type="entry name" value="ATPase_P-typ_cyto_dom_N"/>
</dbReference>
<feature type="region of interest" description="Disordered" evidence="1">
    <location>
        <begin position="276"/>
        <end position="356"/>
    </location>
</feature>
<feature type="region of interest" description="Disordered" evidence="1">
    <location>
        <begin position="148"/>
        <end position="240"/>
    </location>
</feature>
<feature type="region of interest" description="Disordered" evidence="1">
    <location>
        <begin position="506"/>
        <end position="537"/>
    </location>
</feature>
<dbReference type="VEuPathDB" id="TriTrypDB:ADEAN_000791000"/>
<gene>
    <name evidence="2" type="ORF">ADEAN_000791000</name>
</gene>
<dbReference type="SUPFAM" id="SSF81660">
    <property type="entry name" value="Metal cation-transporting ATPase, ATP-binding domain N"/>
    <property type="match status" value="1"/>
</dbReference>
<feature type="compositionally biased region" description="Basic and acidic residues" evidence="1">
    <location>
        <begin position="228"/>
        <end position="238"/>
    </location>
</feature>